<proteinExistence type="predicted"/>
<dbReference type="Pfam" id="PF13333">
    <property type="entry name" value="rve_2"/>
    <property type="match status" value="1"/>
</dbReference>
<dbReference type="InterPro" id="IPR050900">
    <property type="entry name" value="Transposase_IS3/IS150/IS904"/>
</dbReference>
<dbReference type="InterPro" id="IPR048020">
    <property type="entry name" value="Transpos_IS3"/>
</dbReference>
<dbReference type="SUPFAM" id="SSF53098">
    <property type="entry name" value="Ribonuclease H-like"/>
    <property type="match status" value="1"/>
</dbReference>
<protein>
    <submittedName>
        <fullName evidence="2">Transposase</fullName>
    </submittedName>
</protein>
<keyword evidence="3" id="KW-1185">Reference proteome</keyword>
<dbReference type="InterPro" id="IPR012337">
    <property type="entry name" value="RNaseH-like_sf"/>
</dbReference>
<gene>
    <name evidence="2" type="ORF">BWZ43_24345</name>
</gene>
<dbReference type="EMBL" id="MTLA01000451">
    <property type="protein sequence ID" value="OOP65796.1"/>
    <property type="molecule type" value="Genomic_DNA"/>
</dbReference>
<dbReference type="PANTHER" id="PTHR46889">
    <property type="entry name" value="TRANSPOSASE INSF FOR INSERTION SEQUENCE IS3B-RELATED"/>
    <property type="match status" value="1"/>
</dbReference>
<dbReference type="Gene3D" id="3.30.420.10">
    <property type="entry name" value="Ribonuclease H-like superfamily/Ribonuclease H"/>
    <property type="match status" value="1"/>
</dbReference>
<evidence type="ECO:0000259" key="1">
    <source>
        <dbReference type="PROSITE" id="PS50994"/>
    </source>
</evidence>
<evidence type="ECO:0000313" key="3">
    <source>
        <dbReference type="Proteomes" id="UP000189761"/>
    </source>
</evidence>
<name>A0A8E2I301_9BACI</name>
<evidence type="ECO:0000313" key="2">
    <source>
        <dbReference type="EMBL" id="OOP65796.1"/>
    </source>
</evidence>
<dbReference type="GO" id="GO:0003676">
    <property type="term" value="F:nucleic acid binding"/>
    <property type="evidence" value="ECO:0007669"/>
    <property type="project" value="InterPro"/>
</dbReference>
<dbReference type="Proteomes" id="UP000189761">
    <property type="component" value="Unassembled WGS sequence"/>
</dbReference>
<dbReference type="InterPro" id="IPR036397">
    <property type="entry name" value="RNaseH_sf"/>
</dbReference>
<dbReference type="NCBIfam" id="NF033516">
    <property type="entry name" value="transpos_IS3"/>
    <property type="match status" value="1"/>
</dbReference>
<dbReference type="AlphaFoldDB" id="A0A8E2I301"/>
<dbReference type="GO" id="GO:0015074">
    <property type="term" value="P:DNA integration"/>
    <property type="evidence" value="ECO:0007669"/>
    <property type="project" value="InterPro"/>
</dbReference>
<comment type="caution">
    <text evidence="2">The sequence shown here is derived from an EMBL/GenBank/DDBJ whole genome shotgun (WGS) entry which is preliminary data.</text>
</comment>
<feature type="domain" description="Integrase catalytic" evidence="1">
    <location>
        <begin position="116"/>
        <end position="279"/>
    </location>
</feature>
<organism evidence="2 3">
    <name type="scientific">Heyndrickxia oleronia</name>
    <dbReference type="NCBI Taxonomy" id="38875"/>
    <lineage>
        <taxon>Bacteria</taxon>
        <taxon>Bacillati</taxon>
        <taxon>Bacillota</taxon>
        <taxon>Bacilli</taxon>
        <taxon>Bacillales</taxon>
        <taxon>Bacillaceae</taxon>
        <taxon>Heyndrickxia</taxon>
    </lineage>
</organism>
<reference evidence="2 3" key="1">
    <citation type="submission" date="2017-01" db="EMBL/GenBank/DDBJ databases">
        <title>Draft genome sequence of Bacillus oleronius.</title>
        <authorList>
            <person name="Allam M."/>
        </authorList>
    </citation>
    <scope>NUCLEOTIDE SEQUENCE [LARGE SCALE GENOMIC DNA]</scope>
    <source>
        <strain evidence="2 3">DSM 9356</strain>
    </source>
</reference>
<sequence>MNSVSELCTVAHVSRSGYYAWLRNTEKHAIRENNDYEDYLFLKCIYDAFKGKVGYRGLYMKVCELLENPMNPKKIRRLMRKYNFFAKVRRANPYKNIAKATQEHKTLPNRLNREFTQDEPEKVFLTDITYLKYRGKTAYLSCVKDVATREIVAYELSQTLKMSIVYNTLAKLEEKLGNNIHPEAMIHSDQGFHYTHPEFQKRVKQMNLKQSMSRRGNCIDNAPMESFFGHMKDEMDYKEVHTFEELKQLVNQYMIFYNASRRQWNLKKMTPAEYRSHLIAA</sequence>
<dbReference type="PANTHER" id="PTHR46889:SF5">
    <property type="entry name" value="INTEGRASE PROTEIN"/>
    <property type="match status" value="1"/>
</dbReference>
<dbReference type="PROSITE" id="PS50994">
    <property type="entry name" value="INTEGRASE"/>
    <property type="match status" value="1"/>
</dbReference>
<accession>A0A8E2I301</accession>
<dbReference type="InterPro" id="IPR001584">
    <property type="entry name" value="Integrase_cat-core"/>
</dbReference>
<dbReference type="Pfam" id="PF00665">
    <property type="entry name" value="rve"/>
    <property type="match status" value="1"/>
</dbReference>